<proteinExistence type="predicted"/>
<dbReference type="EMBL" id="QTSX02002133">
    <property type="protein sequence ID" value="KAJ9078911.1"/>
    <property type="molecule type" value="Genomic_DNA"/>
</dbReference>
<accession>A0ACC2TX30</accession>
<protein>
    <submittedName>
        <fullName evidence="1">Uncharacterized protein</fullName>
    </submittedName>
</protein>
<name>A0ACC2TX30_9FUNG</name>
<evidence type="ECO:0000313" key="2">
    <source>
        <dbReference type="Proteomes" id="UP001165960"/>
    </source>
</evidence>
<evidence type="ECO:0000313" key="1">
    <source>
        <dbReference type="EMBL" id="KAJ9078911.1"/>
    </source>
</evidence>
<sequence length="90" mass="9632">MERSQMKLFSIVTLLSISARAAYLATDAAASSMEMIDCVAEDSNASGGIPKGKLLRRQVGGRNRGDRFNNRDGFGNRGNNGGRGNRGRAL</sequence>
<reference evidence="1" key="1">
    <citation type="submission" date="2022-04" db="EMBL/GenBank/DDBJ databases">
        <title>Genome of the entomopathogenic fungus Entomophthora muscae.</title>
        <authorList>
            <person name="Elya C."/>
            <person name="Lovett B.R."/>
            <person name="Lee E."/>
            <person name="Macias A.M."/>
            <person name="Hajek A.E."/>
            <person name="De Bivort B.L."/>
            <person name="Kasson M.T."/>
            <person name="De Fine Licht H.H."/>
            <person name="Stajich J.E."/>
        </authorList>
    </citation>
    <scope>NUCLEOTIDE SEQUENCE</scope>
    <source>
        <strain evidence="1">Berkeley</strain>
    </source>
</reference>
<organism evidence="1 2">
    <name type="scientific">Entomophthora muscae</name>
    <dbReference type="NCBI Taxonomy" id="34485"/>
    <lineage>
        <taxon>Eukaryota</taxon>
        <taxon>Fungi</taxon>
        <taxon>Fungi incertae sedis</taxon>
        <taxon>Zoopagomycota</taxon>
        <taxon>Entomophthoromycotina</taxon>
        <taxon>Entomophthoromycetes</taxon>
        <taxon>Entomophthorales</taxon>
        <taxon>Entomophthoraceae</taxon>
        <taxon>Entomophthora</taxon>
    </lineage>
</organism>
<comment type="caution">
    <text evidence="1">The sequence shown here is derived from an EMBL/GenBank/DDBJ whole genome shotgun (WGS) entry which is preliminary data.</text>
</comment>
<gene>
    <name evidence="1" type="ORF">DSO57_1001662</name>
</gene>
<dbReference type="Proteomes" id="UP001165960">
    <property type="component" value="Unassembled WGS sequence"/>
</dbReference>
<keyword evidence="2" id="KW-1185">Reference proteome</keyword>